<feature type="active site" evidence="8">
    <location>
        <position position="86"/>
    </location>
</feature>
<evidence type="ECO:0000256" key="2">
    <source>
        <dbReference type="ARBA" id="ARBA00012920"/>
    </source>
</evidence>
<dbReference type="RefSeq" id="WP_253019856.1">
    <property type="nucleotide sequence ID" value="NZ_JAOSHN010000003.1"/>
</dbReference>
<evidence type="ECO:0000256" key="8">
    <source>
        <dbReference type="PROSITE-ProRule" id="PRU10100"/>
    </source>
</evidence>
<evidence type="ECO:0000259" key="10">
    <source>
        <dbReference type="Pfam" id="PF17763"/>
    </source>
</evidence>
<comment type="caution">
    <text evidence="11">The sequence shown here is derived from an EMBL/GenBank/DDBJ whole genome shotgun (WGS) entry which is preliminary data.</text>
</comment>
<dbReference type="PROSITE" id="PS51732">
    <property type="entry name" value="ASN_GLN_ASE_3"/>
    <property type="match status" value="1"/>
</dbReference>
<evidence type="ECO:0000256" key="7">
    <source>
        <dbReference type="PROSITE-ProRule" id="PRU10099"/>
    </source>
</evidence>
<evidence type="ECO:0000256" key="5">
    <source>
        <dbReference type="PIRSR" id="PIRSR001220-1"/>
    </source>
</evidence>
<dbReference type="InterPro" id="IPR027473">
    <property type="entry name" value="L-asparaginase_C"/>
</dbReference>
<gene>
    <name evidence="11" type="ORF">OBO34_08465</name>
</gene>
<dbReference type="InterPro" id="IPR027475">
    <property type="entry name" value="Asparaginase/glutaminase_AS2"/>
</dbReference>
<dbReference type="SMART" id="SM00870">
    <property type="entry name" value="Asparaginase"/>
    <property type="match status" value="1"/>
</dbReference>
<comment type="similarity">
    <text evidence="1">Belongs to the asparaginase 1 family.</text>
</comment>
<feature type="active site" description="O-isoaspartyl threonine intermediate" evidence="5">
    <location>
        <position position="13"/>
    </location>
</feature>
<dbReference type="InterPro" id="IPR040919">
    <property type="entry name" value="Asparaginase_C"/>
</dbReference>
<dbReference type="CDD" id="cd08963">
    <property type="entry name" value="L-asparaginase_I"/>
    <property type="match status" value="1"/>
</dbReference>
<dbReference type="InterPro" id="IPR027474">
    <property type="entry name" value="L-asparaginase_N"/>
</dbReference>
<dbReference type="PROSITE" id="PS00144">
    <property type="entry name" value="ASN_GLN_ASE_1"/>
    <property type="match status" value="1"/>
</dbReference>
<organism evidence="11 12">
    <name type="scientific">Hominibacterium faecale</name>
    <dbReference type="NCBI Taxonomy" id="2839743"/>
    <lineage>
        <taxon>Bacteria</taxon>
        <taxon>Bacillati</taxon>
        <taxon>Bacillota</taxon>
        <taxon>Clostridia</taxon>
        <taxon>Peptostreptococcales</taxon>
        <taxon>Anaerovoracaceae</taxon>
        <taxon>Hominibacterium</taxon>
    </lineage>
</organism>
<proteinExistence type="inferred from homology"/>
<evidence type="ECO:0000313" key="12">
    <source>
        <dbReference type="Proteomes" id="UP001065549"/>
    </source>
</evidence>
<evidence type="ECO:0000256" key="3">
    <source>
        <dbReference type="ARBA" id="ARBA00022801"/>
    </source>
</evidence>
<dbReference type="FunFam" id="3.40.50.1170:FF:000001">
    <property type="entry name" value="L-asparaginase 2"/>
    <property type="match status" value="1"/>
</dbReference>
<dbReference type="PIRSF" id="PIRSF500176">
    <property type="entry name" value="L_ASNase"/>
    <property type="match status" value="1"/>
</dbReference>
<dbReference type="Gene3D" id="3.40.50.40">
    <property type="match status" value="1"/>
</dbReference>
<dbReference type="EC" id="3.5.1.1" evidence="2"/>
<reference evidence="11" key="1">
    <citation type="submission" date="2022-09" db="EMBL/GenBank/DDBJ databases">
        <title>Culturomic study of gut microbiota in children with autism spectrum disorder.</title>
        <authorList>
            <person name="Efimov B.A."/>
            <person name="Chaplin A.V."/>
            <person name="Sokolova S.R."/>
            <person name="Pikina A.P."/>
            <person name="Korzhanova M."/>
            <person name="Belova V."/>
            <person name="Korostin D."/>
        </authorList>
    </citation>
    <scope>NUCLEOTIDE SEQUENCE</scope>
    <source>
        <strain evidence="11">ASD5510</strain>
    </source>
</reference>
<feature type="domain" description="L-asparaginase N-terminal" evidence="9">
    <location>
        <begin position="4"/>
        <end position="183"/>
    </location>
</feature>
<feature type="binding site" evidence="6">
    <location>
        <position position="55"/>
    </location>
    <ligand>
        <name>substrate</name>
    </ligand>
</feature>
<dbReference type="InterPro" id="IPR041725">
    <property type="entry name" value="L-asparaginase_I"/>
</dbReference>
<dbReference type="EMBL" id="JAOSHN010000003">
    <property type="protein sequence ID" value="MCU7378389.1"/>
    <property type="molecule type" value="Genomic_DNA"/>
</dbReference>
<accession>A0A9J6QR86</accession>
<dbReference type="PANTHER" id="PTHR11707">
    <property type="entry name" value="L-ASPARAGINASE"/>
    <property type="match status" value="1"/>
</dbReference>
<dbReference type="NCBIfam" id="TIGR00519">
    <property type="entry name" value="asnASE_I"/>
    <property type="match status" value="1"/>
</dbReference>
<dbReference type="PROSITE" id="PS00917">
    <property type="entry name" value="ASN_GLN_ASE_2"/>
    <property type="match status" value="1"/>
</dbReference>
<dbReference type="Pfam" id="PF00710">
    <property type="entry name" value="Asparaginase"/>
    <property type="match status" value="1"/>
</dbReference>
<dbReference type="InterPro" id="IPR020827">
    <property type="entry name" value="Asparaginase/glutaminase_AS1"/>
</dbReference>
<feature type="binding site" evidence="6">
    <location>
        <begin position="86"/>
        <end position="87"/>
    </location>
    <ligand>
        <name>substrate</name>
    </ligand>
</feature>
<sequence length="333" mass="36967">MTKKLLILTTGGTIASVKTPHGLIPALTSEELLSYLPEIGSDFLLKTKAVCNLDSTDITPEHWLLLAGSIREEYHNYDGFVICHGTDTMAYTAAALSYLIQHSSKPIVLTGAQKPIGSEITDAKANLRDSILYAADPHSRGVQIVFDGKVILGTRAKKTKTLSFAAFSSINYPYLATIQDGRIIRYLPPSIEKNPVVFYDRLNPKVFLLKLTPGISPVLLGEIFRLYDCIIIESFGVGGIPDTLESELFSQLSKYAPQEKVLVMTTQVTYEGSNVGTYEVGRRLNETFSILEAKDMTLEAVLTKMMWIMAEDGISWPEICRKFYKCINSDTLY</sequence>
<dbReference type="InterPro" id="IPR006034">
    <property type="entry name" value="Asparaginase/glutaminase-like"/>
</dbReference>
<dbReference type="GO" id="GO:0004067">
    <property type="term" value="F:asparaginase activity"/>
    <property type="evidence" value="ECO:0007669"/>
    <property type="project" value="UniProtKB-UniRule"/>
</dbReference>
<feature type="active site" evidence="7">
    <location>
        <position position="13"/>
    </location>
</feature>
<evidence type="ECO:0000313" key="11">
    <source>
        <dbReference type="EMBL" id="MCU7378389.1"/>
    </source>
</evidence>
<dbReference type="Pfam" id="PF17763">
    <property type="entry name" value="Asparaginase_C"/>
    <property type="match status" value="1"/>
</dbReference>
<dbReference type="Gene3D" id="3.40.50.1170">
    <property type="entry name" value="L-asparaginase, N-terminal domain"/>
    <property type="match status" value="1"/>
</dbReference>
<evidence type="ECO:0000256" key="1">
    <source>
        <dbReference type="ARBA" id="ARBA00010518"/>
    </source>
</evidence>
<evidence type="ECO:0000256" key="6">
    <source>
        <dbReference type="PIRSR" id="PIRSR001220-2"/>
    </source>
</evidence>
<dbReference type="PRINTS" id="PR00139">
    <property type="entry name" value="ASNGLNASE"/>
</dbReference>
<dbReference type="SUPFAM" id="SSF53774">
    <property type="entry name" value="Glutaminase/Asparaginase"/>
    <property type="match status" value="1"/>
</dbReference>
<dbReference type="GO" id="GO:0006520">
    <property type="term" value="P:amino acid metabolic process"/>
    <property type="evidence" value="ECO:0007669"/>
    <property type="project" value="InterPro"/>
</dbReference>
<keyword evidence="3" id="KW-0378">Hydrolase</keyword>
<name>A0A9J6QR86_9FIRM</name>
<evidence type="ECO:0000259" key="9">
    <source>
        <dbReference type="Pfam" id="PF00710"/>
    </source>
</evidence>
<protein>
    <recommendedName>
        <fullName evidence="2">asparaginase</fullName>
        <ecNumber evidence="2">3.5.1.1</ecNumber>
    </recommendedName>
</protein>
<feature type="domain" description="Asparaginase/glutaminase C-terminal" evidence="10">
    <location>
        <begin position="205"/>
        <end position="319"/>
    </location>
</feature>
<dbReference type="PANTHER" id="PTHR11707:SF28">
    <property type="entry name" value="60 KDA LYSOPHOSPHOLIPASE"/>
    <property type="match status" value="1"/>
</dbReference>
<dbReference type="SFLD" id="SFLDS00057">
    <property type="entry name" value="Glutaminase/Asparaginase"/>
    <property type="match status" value="1"/>
</dbReference>
<dbReference type="PIRSF" id="PIRSF001220">
    <property type="entry name" value="L-ASNase_gatD"/>
    <property type="match status" value="1"/>
</dbReference>
<dbReference type="Proteomes" id="UP001065549">
    <property type="component" value="Unassembled WGS sequence"/>
</dbReference>
<comment type="catalytic activity">
    <reaction evidence="4">
        <text>L-asparagine + H2O = L-aspartate + NH4(+)</text>
        <dbReference type="Rhea" id="RHEA:21016"/>
        <dbReference type="ChEBI" id="CHEBI:15377"/>
        <dbReference type="ChEBI" id="CHEBI:28938"/>
        <dbReference type="ChEBI" id="CHEBI:29991"/>
        <dbReference type="ChEBI" id="CHEBI:58048"/>
        <dbReference type="EC" id="3.5.1.1"/>
    </reaction>
</comment>
<dbReference type="AlphaFoldDB" id="A0A9J6QR86"/>
<evidence type="ECO:0000256" key="4">
    <source>
        <dbReference type="ARBA" id="ARBA00049366"/>
    </source>
</evidence>
<keyword evidence="12" id="KW-1185">Reference proteome</keyword>
<dbReference type="InterPro" id="IPR036152">
    <property type="entry name" value="Asp/glu_Ase-like_sf"/>
</dbReference>
<dbReference type="InterPro" id="IPR006033">
    <property type="entry name" value="AsnA_fam"/>
</dbReference>
<dbReference type="InterPro" id="IPR037152">
    <property type="entry name" value="L-asparaginase_N_sf"/>
</dbReference>